<keyword evidence="1" id="KW-0812">Transmembrane</keyword>
<comment type="caution">
    <text evidence="2">The sequence shown here is derived from an EMBL/GenBank/DDBJ whole genome shotgun (WGS) entry which is preliminary data.</text>
</comment>
<sequence>MTTSVSKEAPPAEPRRGSRLGLVVIGVVTAVMASGFGILAAHTGQTPGIVPQTVAYDITGTSVDITYTVAKGKGDEVRCTVDAYDADLVVLAKKEVTVPVGKSSVKGAETLQTARRATGARIRDCRKV</sequence>
<proteinExistence type="predicted"/>
<keyword evidence="3" id="KW-1185">Reference proteome</keyword>
<name>A0A4R5BJT4_9ACTN</name>
<accession>A0A4R5BJT4</accession>
<dbReference type="AlphaFoldDB" id="A0A4R5BJT4"/>
<dbReference type="RefSeq" id="WP_132196769.1">
    <property type="nucleotide sequence ID" value="NZ_SMKY01000038.1"/>
</dbReference>
<keyword evidence="1" id="KW-1133">Transmembrane helix</keyword>
<evidence type="ECO:0000256" key="1">
    <source>
        <dbReference type="SAM" id="Phobius"/>
    </source>
</evidence>
<evidence type="ECO:0000313" key="2">
    <source>
        <dbReference type="EMBL" id="TDD85240.1"/>
    </source>
</evidence>
<protein>
    <submittedName>
        <fullName evidence="2">DUF4307 domain-containing protein</fullName>
    </submittedName>
</protein>
<dbReference type="EMBL" id="SMKY01000038">
    <property type="protein sequence ID" value="TDD85240.1"/>
    <property type="molecule type" value="Genomic_DNA"/>
</dbReference>
<gene>
    <name evidence="2" type="ORF">E1293_11435</name>
</gene>
<evidence type="ECO:0000313" key="3">
    <source>
        <dbReference type="Proteomes" id="UP000295578"/>
    </source>
</evidence>
<reference evidence="2 3" key="1">
    <citation type="submission" date="2019-03" db="EMBL/GenBank/DDBJ databases">
        <title>Draft genome sequences of novel Actinobacteria.</title>
        <authorList>
            <person name="Sahin N."/>
            <person name="Ay H."/>
            <person name="Saygin H."/>
        </authorList>
    </citation>
    <scope>NUCLEOTIDE SEQUENCE [LARGE SCALE GENOMIC DNA]</scope>
    <source>
        <strain evidence="2 3">DSM 45941</strain>
    </source>
</reference>
<dbReference type="Proteomes" id="UP000295578">
    <property type="component" value="Unassembled WGS sequence"/>
</dbReference>
<feature type="transmembrane region" description="Helical" evidence="1">
    <location>
        <begin position="20"/>
        <end position="41"/>
    </location>
</feature>
<dbReference type="InterPro" id="IPR025443">
    <property type="entry name" value="DUF4307"/>
</dbReference>
<keyword evidence="1" id="KW-0472">Membrane</keyword>
<organism evidence="2 3">
    <name type="scientific">Actinomadura darangshiensis</name>
    <dbReference type="NCBI Taxonomy" id="705336"/>
    <lineage>
        <taxon>Bacteria</taxon>
        <taxon>Bacillati</taxon>
        <taxon>Actinomycetota</taxon>
        <taxon>Actinomycetes</taxon>
        <taxon>Streptosporangiales</taxon>
        <taxon>Thermomonosporaceae</taxon>
        <taxon>Actinomadura</taxon>
    </lineage>
</organism>
<dbReference type="OrthoDB" id="3477115at2"/>
<dbReference type="Pfam" id="PF14155">
    <property type="entry name" value="DUF4307"/>
    <property type="match status" value="1"/>
</dbReference>